<dbReference type="InterPro" id="IPR033917">
    <property type="entry name" value="ML_PG-PI_TP"/>
</dbReference>
<organism evidence="10 11">
    <name type="scientific">Cryptococcus deuterogattii (strain R265)</name>
    <name type="common">Cryptococcus gattii VGII (strain R265)</name>
    <dbReference type="NCBI Taxonomy" id="294750"/>
    <lineage>
        <taxon>Eukaryota</taxon>
        <taxon>Fungi</taxon>
        <taxon>Dikarya</taxon>
        <taxon>Basidiomycota</taxon>
        <taxon>Agaricomycotina</taxon>
        <taxon>Tremellomycetes</taxon>
        <taxon>Tremellales</taxon>
        <taxon>Cryptococcaceae</taxon>
        <taxon>Cryptococcus</taxon>
        <taxon>Cryptococcus gattii species complex</taxon>
    </lineage>
</organism>
<accession>A0A095C4S6</accession>
<dbReference type="SUPFAM" id="SSF81296">
    <property type="entry name" value="E set domains"/>
    <property type="match status" value="1"/>
</dbReference>
<reference evidence="10 11" key="2">
    <citation type="journal article" date="2018" name="Proc. Natl. Acad. Sci.">
        <title>RNAi is a critical determinant of centromere evolution in closely related fungi.</title>
        <authorList>
            <person name="Yadav V."/>
            <person name="Sun S."/>
            <person name="Billmyre R.B."/>
            <person name="Thimmappa B.C."/>
            <person name="Shea T."/>
            <person name="Lintner R."/>
            <person name="Bakkeren G."/>
            <person name="Cuomo C.A."/>
            <person name="Heitman J."/>
            <person name="Sanyal K."/>
        </authorList>
    </citation>
    <scope>NUCLEOTIDE SEQUENCE [LARGE SCALE GENOMIC DNA]</scope>
    <source>
        <strain evidence="10 11">R265</strain>
    </source>
</reference>
<comment type="similarity">
    <text evidence="2">Belongs to the NPC2 family.</text>
</comment>
<dbReference type="PANTHER" id="PTHR11306:SF0">
    <property type="entry name" value="PHOSPHATIDYLGLYCEROL_PHOSPHATIDYLINOSITOL TRANSFER PROTEIN"/>
    <property type="match status" value="1"/>
</dbReference>
<dbReference type="Pfam" id="PF02221">
    <property type="entry name" value="E1_DerP2_DerF2"/>
    <property type="match status" value="1"/>
</dbReference>
<feature type="chain" id="PRO_5001913495" description="Phosphatidylglycerol/phosphatidylinositol transfer protein" evidence="8">
    <location>
        <begin position="18"/>
        <end position="180"/>
    </location>
</feature>
<dbReference type="InterPro" id="IPR014756">
    <property type="entry name" value="Ig_E-set"/>
</dbReference>
<evidence type="ECO:0000259" key="9">
    <source>
        <dbReference type="SMART" id="SM00737"/>
    </source>
</evidence>
<keyword evidence="6 8" id="KW-0732">Signal</keyword>
<keyword evidence="7" id="KW-0445">Lipid transport</keyword>
<evidence type="ECO:0000256" key="1">
    <source>
        <dbReference type="ARBA" id="ARBA00002053"/>
    </source>
</evidence>
<dbReference type="CDD" id="cd00917">
    <property type="entry name" value="PG-PI_TP"/>
    <property type="match status" value="1"/>
</dbReference>
<dbReference type="GO" id="GO:0032366">
    <property type="term" value="P:intracellular sterol transport"/>
    <property type="evidence" value="ECO:0007669"/>
    <property type="project" value="InterPro"/>
</dbReference>
<name>A0A095C4S6_CRYD2</name>
<keyword evidence="11" id="KW-1185">Reference proteome</keyword>
<dbReference type="GO" id="GO:0032934">
    <property type="term" value="F:sterol binding"/>
    <property type="evidence" value="ECO:0007669"/>
    <property type="project" value="InterPro"/>
</dbReference>
<evidence type="ECO:0000256" key="5">
    <source>
        <dbReference type="ARBA" id="ARBA00022448"/>
    </source>
</evidence>
<comment type="subunit">
    <text evidence="3">Monomer.</text>
</comment>
<dbReference type="GeneID" id="88176874"/>
<evidence type="ECO:0000256" key="6">
    <source>
        <dbReference type="ARBA" id="ARBA00022729"/>
    </source>
</evidence>
<reference evidence="10 11" key="1">
    <citation type="journal article" date="2011" name="MBio">
        <title>Genome variation in Cryptococcus gattii, an emerging pathogen of immunocompetent hosts.</title>
        <authorList>
            <person name="D'Souza C.A."/>
            <person name="Kronstad J.W."/>
            <person name="Taylor G."/>
            <person name="Warren R."/>
            <person name="Yuen M."/>
            <person name="Hu G."/>
            <person name="Jung W.H."/>
            <person name="Sham A."/>
            <person name="Kidd S.E."/>
            <person name="Tangen K."/>
            <person name="Lee N."/>
            <person name="Zeilmaker T."/>
            <person name="Sawkins J."/>
            <person name="McVicker G."/>
            <person name="Shah S."/>
            <person name="Gnerre S."/>
            <person name="Griggs A."/>
            <person name="Zeng Q."/>
            <person name="Bartlett K."/>
            <person name="Li W."/>
            <person name="Wang X."/>
            <person name="Heitman J."/>
            <person name="Stajich J.E."/>
            <person name="Fraser J.A."/>
            <person name="Meyer W."/>
            <person name="Carter D."/>
            <person name="Schein J."/>
            <person name="Krzywinski M."/>
            <person name="Kwon-Chung K.J."/>
            <person name="Varma A."/>
            <person name="Wang J."/>
            <person name="Brunham R."/>
            <person name="Fyfe M."/>
            <person name="Ouellette B.F."/>
            <person name="Siddiqui A."/>
            <person name="Marra M."/>
            <person name="Jones S."/>
            <person name="Holt R."/>
            <person name="Birren B.W."/>
            <person name="Galagan J.E."/>
            <person name="Cuomo C.A."/>
        </authorList>
    </citation>
    <scope>NUCLEOTIDE SEQUENCE [LARGE SCALE GENOMIC DNA]</scope>
    <source>
        <strain evidence="10 11">R265</strain>
    </source>
</reference>
<evidence type="ECO:0000256" key="8">
    <source>
        <dbReference type="SAM" id="SignalP"/>
    </source>
</evidence>
<feature type="domain" description="MD-2-related lipid-recognition" evidence="9">
    <location>
        <begin position="53"/>
        <end position="175"/>
    </location>
</feature>
<dbReference type="HOGENOM" id="CLU_097982_3_0_1"/>
<evidence type="ECO:0000256" key="3">
    <source>
        <dbReference type="ARBA" id="ARBA00011245"/>
    </source>
</evidence>
<comment type="function">
    <text evidence="1">Catalyzes the intermembrane transfer of phosphatidylglycerol and phosphatidylinositol.</text>
</comment>
<dbReference type="VEuPathDB" id="FungiDB:CNBG_0642"/>
<dbReference type="SMART" id="SM00737">
    <property type="entry name" value="ML"/>
    <property type="match status" value="1"/>
</dbReference>
<dbReference type="AlphaFoldDB" id="A0A095C4S6"/>
<evidence type="ECO:0000256" key="7">
    <source>
        <dbReference type="ARBA" id="ARBA00023055"/>
    </source>
</evidence>
<dbReference type="OrthoDB" id="6409159at2759"/>
<dbReference type="KEGG" id="cdeu:CNBG_0642"/>
<keyword evidence="5" id="KW-0813">Transport</keyword>
<dbReference type="InterPro" id="IPR036846">
    <property type="entry name" value="GM2-AP_sf"/>
</dbReference>
<proteinExistence type="inferred from homology"/>
<dbReference type="InterPro" id="IPR039670">
    <property type="entry name" value="NPC2-like"/>
</dbReference>
<sequence length="180" mass="19164">MKLAPLLIPFIAAAATANLAGNALSWAGQLVSGGRDALAPGDGPIKVMDSWSYVDCGLATDAVQLKSITVSPDPPVPGKNLTVNVKADVLETIEEGAYADVTVKLGLIKLLQKEFDVCEEARNANATVQCPVQPGPYSVSQTVELPQEIPKAKFSVLVRGYTVDDDDMLCLDLFVDFMKK</sequence>
<evidence type="ECO:0000256" key="4">
    <source>
        <dbReference type="ARBA" id="ARBA00016056"/>
    </source>
</evidence>
<dbReference type="EMBL" id="CP025760">
    <property type="protein sequence ID" value="KGB74804.1"/>
    <property type="molecule type" value="Genomic_DNA"/>
</dbReference>
<dbReference type="Proteomes" id="UP000029445">
    <property type="component" value="Chromosome 2"/>
</dbReference>
<dbReference type="STRING" id="294750.A0A095C4S6"/>
<evidence type="ECO:0000313" key="10">
    <source>
        <dbReference type="EMBL" id="KGB74804.1"/>
    </source>
</evidence>
<dbReference type="RefSeq" id="XP_062880790.1">
    <property type="nucleotide sequence ID" value="XM_063024720.1"/>
</dbReference>
<protein>
    <recommendedName>
        <fullName evidence="4">Phosphatidylglycerol/phosphatidylinositol transfer protein</fullName>
    </recommendedName>
</protein>
<evidence type="ECO:0000256" key="2">
    <source>
        <dbReference type="ARBA" id="ARBA00006370"/>
    </source>
</evidence>
<dbReference type="FunFam" id="2.70.220.10:FF:000002">
    <property type="entry name" value="Phosphatidylglycerol/phosphatidylinositol transfer protein"/>
    <property type="match status" value="1"/>
</dbReference>
<dbReference type="InterPro" id="IPR003172">
    <property type="entry name" value="ML_dom"/>
</dbReference>
<dbReference type="OMA" id="ASKYSYW"/>
<feature type="signal peptide" evidence="8">
    <location>
        <begin position="1"/>
        <end position="17"/>
    </location>
</feature>
<evidence type="ECO:0000313" key="11">
    <source>
        <dbReference type="Proteomes" id="UP000029445"/>
    </source>
</evidence>
<dbReference type="PANTHER" id="PTHR11306">
    <property type="entry name" value="NIEMANN PICK TYPE C2 PROTEIN NPC2-RELATED"/>
    <property type="match status" value="1"/>
</dbReference>
<dbReference type="FunFam" id="2.70.220.10:FF:000004">
    <property type="entry name" value="Related to phosphatidylglycerol/phosphatidylinositol transfer protein"/>
    <property type="match status" value="1"/>
</dbReference>
<gene>
    <name evidence="10" type="ORF">CNBG_0642</name>
</gene>
<dbReference type="Gene3D" id="2.70.220.10">
    <property type="entry name" value="Ganglioside GM2 activator"/>
    <property type="match status" value="1"/>
</dbReference>